<organism evidence="2 3">
    <name type="scientific">Sus scrofa</name>
    <name type="common">Pig</name>
    <dbReference type="NCBI Taxonomy" id="9823"/>
    <lineage>
        <taxon>Eukaryota</taxon>
        <taxon>Metazoa</taxon>
        <taxon>Chordata</taxon>
        <taxon>Craniata</taxon>
        <taxon>Vertebrata</taxon>
        <taxon>Euteleostomi</taxon>
        <taxon>Mammalia</taxon>
        <taxon>Eutheria</taxon>
        <taxon>Laurasiatheria</taxon>
        <taxon>Artiodactyla</taxon>
        <taxon>Suina</taxon>
        <taxon>Suidae</taxon>
        <taxon>Sus</taxon>
    </lineage>
</organism>
<dbReference type="AlphaFoldDB" id="A0A8D1HUX4"/>
<keyword evidence="1" id="KW-0472">Membrane</keyword>
<evidence type="ECO:0000313" key="3">
    <source>
        <dbReference type="Proteomes" id="UP000694728"/>
    </source>
</evidence>
<proteinExistence type="predicted"/>
<sequence length="123" mass="14484">MHSFVFFGYMSRNEIAKSYARSIFSFLRNLYTIFHSGCNNLHSHQQCTRFLFSPHPHLLYIDFLMITILIGLRGYLIMILILISLVSDIENLFMCLLTICISSVEKYLFRLSAHFLLKLFVCF</sequence>
<accession>A0A8D1HUX4</accession>
<evidence type="ECO:0000313" key="2">
    <source>
        <dbReference type="Ensembl" id="ENSSSCP00045023970.1"/>
    </source>
</evidence>
<keyword evidence="1" id="KW-0812">Transmembrane</keyword>
<feature type="transmembrane region" description="Helical" evidence="1">
    <location>
        <begin position="59"/>
        <end position="85"/>
    </location>
</feature>
<protein>
    <submittedName>
        <fullName evidence="2">Uncharacterized protein</fullName>
    </submittedName>
</protein>
<keyword evidence="1" id="KW-1133">Transmembrane helix</keyword>
<name>A0A8D1HUX4_PIG</name>
<evidence type="ECO:0000256" key="1">
    <source>
        <dbReference type="SAM" id="Phobius"/>
    </source>
</evidence>
<reference evidence="2" key="1">
    <citation type="submission" date="2025-08" db="UniProtKB">
        <authorList>
            <consortium name="Ensembl"/>
        </authorList>
    </citation>
    <scope>IDENTIFICATION</scope>
</reference>
<dbReference type="Ensembl" id="ENSSSCT00045034557.1">
    <property type="protein sequence ID" value="ENSSSCP00045023970.1"/>
    <property type="gene ID" value="ENSSSCG00045020281.1"/>
</dbReference>
<dbReference type="Proteomes" id="UP000694728">
    <property type="component" value="Unplaced"/>
</dbReference>